<sequence length="292" mass="30224">MTTGLDYSAGRIPGRAIRSAGHSFAIRYAGTPGRTKNIKAAEYADLVASGVTVWLVYENGINDAMGGFRGGVAAARAARADADAIGYPNGPIFFCADRHLAPGEVGTALTYLDGAASVLGRESVGAYGFSEFINPARDGGRAAFFWQCGSRSAVRPGVHVYQRNNGTAQVGGIKCDINDLLIPIMKGDDMSANDVIGKRPDGTDITIGDALANLYLGAFYGGGGSGSRAVYATVNAINDDLGKVWDTTGAVTAGGASADMYTRLQKVEGKVDELLAAIRALPAGQDPVPVKP</sequence>
<evidence type="ECO:0000313" key="3">
    <source>
        <dbReference type="Proteomes" id="UP001501116"/>
    </source>
</evidence>
<accession>A0ABN2QGM4</accession>
<dbReference type="Pfam" id="PF08924">
    <property type="entry name" value="Rv2525c_GlyHyd-like"/>
    <property type="match status" value="1"/>
</dbReference>
<dbReference type="RefSeq" id="WP_344416051.1">
    <property type="nucleotide sequence ID" value="NZ_BAAANN010000006.1"/>
</dbReference>
<evidence type="ECO:0000313" key="2">
    <source>
        <dbReference type="EMBL" id="GAA1951547.1"/>
    </source>
</evidence>
<reference evidence="2 3" key="1">
    <citation type="journal article" date="2019" name="Int. J. Syst. Evol. Microbiol.">
        <title>The Global Catalogue of Microorganisms (GCM) 10K type strain sequencing project: providing services to taxonomists for standard genome sequencing and annotation.</title>
        <authorList>
            <consortium name="The Broad Institute Genomics Platform"/>
            <consortium name="The Broad Institute Genome Sequencing Center for Infectious Disease"/>
            <person name="Wu L."/>
            <person name="Ma J."/>
        </authorList>
    </citation>
    <scope>NUCLEOTIDE SEQUENCE [LARGE SCALE GENOMIC DNA]</scope>
    <source>
        <strain evidence="2 3">JCM 14545</strain>
    </source>
</reference>
<feature type="domain" description="Rv2525c-like glycoside hydrolase-like" evidence="1">
    <location>
        <begin position="16"/>
        <end position="134"/>
    </location>
</feature>
<dbReference type="Gene3D" id="3.20.20.80">
    <property type="entry name" value="Glycosidases"/>
    <property type="match status" value="1"/>
</dbReference>
<name>A0ABN2QGM4_9PSEU</name>
<organism evidence="2 3">
    <name type="scientific">Amycolatopsis minnesotensis</name>
    <dbReference type="NCBI Taxonomy" id="337894"/>
    <lineage>
        <taxon>Bacteria</taxon>
        <taxon>Bacillati</taxon>
        <taxon>Actinomycetota</taxon>
        <taxon>Actinomycetes</taxon>
        <taxon>Pseudonocardiales</taxon>
        <taxon>Pseudonocardiaceae</taxon>
        <taxon>Amycolatopsis</taxon>
    </lineage>
</organism>
<proteinExistence type="predicted"/>
<gene>
    <name evidence="2" type="ORF">GCM10009754_20530</name>
</gene>
<protein>
    <recommendedName>
        <fullName evidence="1">Rv2525c-like glycoside hydrolase-like domain-containing protein</fullName>
    </recommendedName>
</protein>
<evidence type="ECO:0000259" key="1">
    <source>
        <dbReference type="Pfam" id="PF08924"/>
    </source>
</evidence>
<comment type="caution">
    <text evidence="2">The sequence shown here is derived from an EMBL/GenBank/DDBJ whole genome shotgun (WGS) entry which is preliminary data.</text>
</comment>
<dbReference type="Proteomes" id="UP001501116">
    <property type="component" value="Unassembled WGS sequence"/>
</dbReference>
<keyword evidence="3" id="KW-1185">Reference proteome</keyword>
<dbReference type="EMBL" id="BAAANN010000006">
    <property type="protein sequence ID" value="GAA1951547.1"/>
    <property type="molecule type" value="Genomic_DNA"/>
</dbReference>
<dbReference type="InterPro" id="IPR015020">
    <property type="entry name" value="Rv2525c-like_Glyco_Hydro-like"/>
</dbReference>